<dbReference type="GO" id="GO:1904047">
    <property type="term" value="F:S-adenosyl-L-methionine binding"/>
    <property type="evidence" value="ECO:0007669"/>
    <property type="project" value="TreeGrafter"/>
</dbReference>
<dbReference type="Gene3D" id="3.40.50.150">
    <property type="entry name" value="Vaccinia Virus protein VP39"/>
    <property type="match status" value="1"/>
</dbReference>
<organism evidence="7">
    <name type="scientific">hydrothermal vent metagenome</name>
    <dbReference type="NCBI Taxonomy" id="652676"/>
    <lineage>
        <taxon>unclassified sequences</taxon>
        <taxon>metagenomes</taxon>
        <taxon>ecological metagenomes</taxon>
    </lineage>
</organism>
<dbReference type="GO" id="GO:0006298">
    <property type="term" value="P:mismatch repair"/>
    <property type="evidence" value="ECO:0007669"/>
    <property type="project" value="TreeGrafter"/>
</dbReference>
<keyword evidence="5" id="KW-0949">S-adenosyl-L-methionine</keyword>
<evidence type="ECO:0000256" key="2">
    <source>
        <dbReference type="ARBA" id="ARBA00011900"/>
    </source>
</evidence>
<evidence type="ECO:0000256" key="4">
    <source>
        <dbReference type="ARBA" id="ARBA00022679"/>
    </source>
</evidence>
<evidence type="ECO:0000313" key="7">
    <source>
        <dbReference type="EMBL" id="SFV69644.1"/>
    </source>
</evidence>
<keyword evidence="4 7" id="KW-0808">Transferase</keyword>
<dbReference type="EC" id="2.1.1.72" evidence="2"/>
<gene>
    <name evidence="7" type="ORF">MNB_SV-14-979</name>
</gene>
<dbReference type="NCBIfam" id="TIGR00571">
    <property type="entry name" value="dam"/>
    <property type="match status" value="1"/>
</dbReference>
<dbReference type="SUPFAM" id="SSF53335">
    <property type="entry name" value="S-adenosyl-L-methionine-dependent methyltransferases"/>
    <property type="match status" value="1"/>
</dbReference>
<evidence type="ECO:0000256" key="6">
    <source>
        <dbReference type="ARBA" id="ARBA00047942"/>
    </source>
</evidence>
<dbReference type="InterPro" id="IPR002052">
    <property type="entry name" value="DNA_methylase_N6_adenine_CS"/>
</dbReference>
<dbReference type="InterPro" id="IPR012327">
    <property type="entry name" value="MeTrfase_D12"/>
</dbReference>
<dbReference type="PANTHER" id="PTHR30481">
    <property type="entry name" value="DNA ADENINE METHYLASE"/>
    <property type="match status" value="1"/>
</dbReference>
<comment type="catalytic activity">
    <reaction evidence="6">
        <text>a 2'-deoxyadenosine in DNA + S-adenosyl-L-methionine = an N(6)-methyl-2'-deoxyadenosine in DNA + S-adenosyl-L-homocysteine + H(+)</text>
        <dbReference type="Rhea" id="RHEA:15197"/>
        <dbReference type="Rhea" id="RHEA-COMP:12418"/>
        <dbReference type="Rhea" id="RHEA-COMP:12419"/>
        <dbReference type="ChEBI" id="CHEBI:15378"/>
        <dbReference type="ChEBI" id="CHEBI:57856"/>
        <dbReference type="ChEBI" id="CHEBI:59789"/>
        <dbReference type="ChEBI" id="CHEBI:90615"/>
        <dbReference type="ChEBI" id="CHEBI:90616"/>
        <dbReference type="EC" id="2.1.1.72"/>
    </reaction>
</comment>
<evidence type="ECO:0000256" key="1">
    <source>
        <dbReference type="ARBA" id="ARBA00006594"/>
    </source>
</evidence>
<keyword evidence="3 7" id="KW-0489">Methyltransferase</keyword>
<dbReference type="AlphaFoldDB" id="A0A1W1CV00"/>
<protein>
    <recommendedName>
        <fullName evidence="2">site-specific DNA-methyltransferase (adenine-specific)</fullName>
        <ecNumber evidence="2">2.1.1.72</ecNumber>
    </recommendedName>
</protein>
<evidence type="ECO:0000256" key="5">
    <source>
        <dbReference type="ARBA" id="ARBA00022691"/>
    </source>
</evidence>
<dbReference type="PANTHER" id="PTHR30481:SF3">
    <property type="entry name" value="DNA ADENINE METHYLASE"/>
    <property type="match status" value="1"/>
</dbReference>
<name>A0A1W1CV00_9ZZZZ</name>
<dbReference type="PROSITE" id="PS00092">
    <property type="entry name" value="N6_MTASE"/>
    <property type="match status" value="1"/>
</dbReference>
<dbReference type="InterPro" id="IPR012263">
    <property type="entry name" value="M_m6A_EcoRV"/>
</dbReference>
<dbReference type="GO" id="GO:0032259">
    <property type="term" value="P:methylation"/>
    <property type="evidence" value="ECO:0007669"/>
    <property type="project" value="UniProtKB-KW"/>
</dbReference>
<reference evidence="7" key="1">
    <citation type="submission" date="2016-10" db="EMBL/GenBank/DDBJ databases">
        <authorList>
            <person name="de Groot N.N."/>
        </authorList>
    </citation>
    <scope>NUCLEOTIDE SEQUENCE</scope>
</reference>
<dbReference type="Gene3D" id="1.10.1020.10">
    <property type="entry name" value="Adenine-specific Methyltransferase, Domain 2"/>
    <property type="match status" value="1"/>
</dbReference>
<evidence type="ECO:0000256" key="3">
    <source>
        <dbReference type="ARBA" id="ARBA00022603"/>
    </source>
</evidence>
<dbReference type="Pfam" id="PF02086">
    <property type="entry name" value="MethyltransfD12"/>
    <property type="match status" value="1"/>
</dbReference>
<dbReference type="InterPro" id="IPR029063">
    <property type="entry name" value="SAM-dependent_MTases_sf"/>
</dbReference>
<sequence length="294" mass="34507">MNKSINEQINISKIQPFVKWVGGKRGLLSQIIPLLPKKFNNYFEPFIGGGALFFELQKQGRLEGKKVYLFDINSELINAYNVVKKYPNKLIAQLYKFKDKHSKEFYYEIRAWDREDNFLELDEVTRASRFIYLNKTCFNGLYRVNRKNQNNVPMGSYKNPNICDSDIIYSASYALQNVTILNISYKEVLNYATKDDLVYLDPPYYPLTPTSSFTSYSEFEFLDKEQKELFEVFQELNNKGCQILHSNSDTDFINKLYKEYNIEKIQANRFINSKGSGRGKISEVLVRNKYDNNI</sequence>
<dbReference type="GO" id="GO:0009307">
    <property type="term" value="P:DNA restriction-modification system"/>
    <property type="evidence" value="ECO:0007669"/>
    <property type="project" value="InterPro"/>
</dbReference>
<dbReference type="GO" id="GO:0043565">
    <property type="term" value="F:sequence-specific DNA binding"/>
    <property type="evidence" value="ECO:0007669"/>
    <property type="project" value="TreeGrafter"/>
</dbReference>
<dbReference type="GO" id="GO:0009007">
    <property type="term" value="F:site-specific DNA-methyltransferase (adenine-specific) activity"/>
    <property type="evidence" value="ECO:0007669"/>
    <property type="project" value="UniProtKB-EC"/>
</dbReference>
<dbReference type="PIRSF" id="PIRSF000398">
    <property type="entry name" value="M_m6A_EcoRV"/>
    <property type="match status" value="1"/>
</dbReference>
<comment type="similarity">
    <text evidence="1">Belongs to the N(4)/N(6)-methyltransferase family.</text>
</comment>
<accession>A0A1W1CV00</accession>
<proteinExistence type="inferred from homology"/>
<dbReference type="InterPro" id="IPR023095">
    <property type="entry name" value="Ade_MeTrfase_dom_2"/>
</dbReference>
<dbReference type="PRINTS" id="PR00505">
    <property type="entry name" value="D12N6MTFRASE"/>
</dbReference>
<dbReference type="EMBL" id="FPHN01000279">
    <property type="protein sequence ID" value="SFV69644.1"/>
    <property type="molecule type" value="Genomic_DNA"/>
</dbReference>